<organism evidence="7 8">
    <name type="scientific">Pipistrellus nathusii</name>
    <name type="common">Nathusius' pipistrelle</name>
    <dbReference type="NCBI Taxonomy" id="59473"/>
    <lineage>
        <taxon>Eukaryota</taxon>
        <taxon>Metazoa</taxon>
        <taxon>Chordata</taxon>
        <taxon>Craniata</taxon>
        <taxon>Vertebrata</taxon>
        <taxon>Euteleostomi</taxon>
        <taxon>Mammalia</taxon>
        <taxon>Eutheria</taxon>
        <taxon>Laurasiatheria</taxon>
        <taxon>Chiroptera</taxon>
        <taxon>Yangochiroptera</taxon>
        <taxon>Vespertilionidae</taxon>
        <taxon>Pipistrellus</taxon>
    </lineage>
</organism>
<dbReference type="SUPFAM" id="SSF48552">
    <property type="entry name" value="Serum albumin-like"/>
    <property type="match status" value="2"/>
</dbReference>
<evidence type="ECO:0000256" key="2">
    <source>
        <dbReference type="ARBA" id="ARBA00022525"/>
    </source>
</evidence>
<keyword evidence="4" id="KW-0677">Repeat</keyword>
<dbReference type="PROSITE" id="PS51438">
    <property type="entry name" value="ALBUMIN_2"/>
    <property type="match status" value="2"/>
</dbReference>
<evidence type="ECO:0000313" key="7">
    <source>
        <dbReference type="EMBL" id="CAK6433086.1"/>
    </source>
</evidence>
<comment type="subcellular location">
    <subcellularLocation>
        <location evidence="1">Secreted</location>
    </subcellularLocation>
</comment>
<dbReference type="PANTHER" id="PTHR11385">
    <property type="entry name" value="SERUM ALBUMIN-RELATED"/>
    <property type="match status" value="1"/>
</dbReference>
<keyword evidence="8" id="KW-1185">Reference proteome</keyword>
<proteinExistence type="predicted"/>
<sequence length="326" mass="37330">MNYTCSKQTFLSSKITPCCALPVPFRGECVINSENDNKPHLSSLQLSMFTEDRFVCKQFSDKQDDFLQEFLYEYSRRHPELAVPVILRVDSVYQKLLGKCCKLENPLECYSHGNEMFQRVVHESHERVKNHCDLLEQLGDSNFHDRLLVLYAKKAPQLFAQELVMFTKNMAAAATKCCPLSDEQQFACMEDAAKLILGALCRRHETQPINAGVGHCCDDSYAFRKLCFDDLQVDGTYISLHLSCDQIISLKEDLCKAQEEEIQTEKQKLLSNLVKQRPYAAEMQFQPIIADFTQLVKMCCQAEKRETCFQEEASKLIEKCQSLLGG</sequence>
<dbReference type="InterPro" id="IPR021177">
    <property type="entry name" value="Serum_albumin/AFP/Afamin"/>
</dbReference>
<dbReference type="SMART" id="SM00103">
    <property type="entry name" value="ALBUMIN"/>
    <property type="match status" value="2"/>
</dbReference>
<dbReference type="Gene3D" id="1.10.246.10">
    <property type="match status" value="3"/>
</dbReference>
<dbReference type="PANTHER" id="PTHR11385:SF12">
    <property type="entry name" value="ALBUMIN SUPERFAMILY MEMBER 1"/>
    <property type="match status" value="1"/>
</dbReference>
<protein>
    <recommendedName>
        <fullName evidence="6">Albumin domain-containing protein</fullName>
    </recommendedName>
</protein>
<keyword evidence="5" id="KW-1015">Disulfide bond</keyword>
<evidence type="ECO:0000256" key="3">
    <source>
        <dbReference type="ARBA" id="ARBA00022729"/>
    </source>
</evidence>
<dbReference type="InterPro" id="IPR014760">
    <property type="entry name" value="Serum_albumin_N"/>
</dbReference>
<dbReference type="InterPro" id="IPR000264">
    <property type="entry name" value="ALB/AFP/VDB"/>
</dbReference>
<evidence type="ECO:0000313" key="8">
    <source>
        <dbReference type="Proteomes" id="UP001314169"/>
    </source>
</evidence>
<dbReference type="EMBL" id="OY882858">
    <property type="protein sequence ID" value="CAK6433086.1"/>
    <property type="molecule type" value="Genomic_DNA"/>
</dbReference>
<feature type="domain" description="Albumin" evidence="6">
    <location>
        <begin position="1"/>
        <end position="118"/>
    </location>
</feature>
<evidence type="ECO:0000256" key="4">
    <source>
        <dbReference type="ARBA" id="ARBA00022737"/>
    </source>
</evidence>
<feature type="domain" description="Albumin" evidence="6">
    <location>
        <begin position="119"/>
        <end position="318"/>
    </location>
</feature>
<dbReference type="InterPro" id="IPR020857">
    <property type="entry name" value="Serum_albumin_CS"/>
</dbReference>
<dbReference type="PRINTS" id="PR00803">
    <property type="entry name" value="AFETOPROTEIN"/>
</dbReference>
<evidence type="ECO:0000256" key="1">
    <source>
        <dbReference type="ARBA" id="ARBA00004613"/>
    </source>
</evidence>
<name>A0ABN9Z423_PIPNA</name>
<dbReference type="PROSITE" id="PS00212">
    <property type="entry name" value="ALBUMIN_1"/>
    <property type="match status" value="1"/>
</dbReference>
<dbReference type="Proteomes" id="UP001314169">
    <property type="component" value="Chromosome 1"/>
</dbReference>
<evidence type="ECO:0000259" key="6">
    <source>
        <dbReference type="PROSITE" id="PS51438"/>
    </source>
</evidence>
<keyword evidence="3" id="KW-0732">Signal</keyword>
<dbReference type="Pfam" id="PF00273">
    <property type="entry name" value="Serum_albumin"/>
    <property type="match status" value="2"/>
</dbReference>
<reference evidence="7" key="1">
    <citation type="submission" date="2023-12" db="EMBL/GenBank/DDBJ databases">
        <authorList>
            <person name="Brown T."/>
        </authorList>
    </citation>
    <scope>NUCLEOTIDE SEQUENCE</scope>
</reference>
<accession>A0ABN9Z423</accession>
<gene>
    <name evidence="7" type="ORF">MPIPNATIZW_LOCUS1392</name>
</gene>
<evidence type="ECO:0000256" key="5">
    <source>
        <dbReference type="ARBA" id="ARBA00023157"/>
    </source>
</evidence>
<keyword evidence="2" id="KW-0964">Secreted</keyword>
<dbReference type="InterPro" id="IPR020858">
    <property type="entry name" value="Serum_albumin-like"/>
</dbReference>
<dbReference type="PRINTS" id="PR00802">
    <property type="entry name" value="SERUMALBUMIN"/>
</dbReference>